<dbReference type="InterPro" id="IPR002068">
    <property type="entry name" value="A-crystallin/Hsp20_dom"/>
</dbReference>
<sequence>MSNDMVKTAQAVKVDTVEVVPLVDIVENNEGFELIFEVPGANSGTVTVEVANNVLTVDAASSLRRGDRNVVFKRAFQLSYAIDIAKITAETKDGVLRLFLPKADQVKVHRIPVS</sequence>
<dbReference type="AlphaFoldDB" id="A0A645DAY7"/>
<dbReference type="InterPro" id="IPR008978">
    <property type="entry name" value="HSP20-like_chaperone"/>
</dbReference>
<dbReference type="EMBL" id="VSSQ01034220">
    <property type="protein sequence ID" value="MPM86093.1"/>
    <property type="molecule type" value="Genomic_DNA"/>
</dbReference>
<dbReference type="Pfam" id="PF00011">
    <property type="entry name" value="HSP20"/>
    <property type="match status" value="1"/>
</dbReference>
<protein>
    <recommendedName>
        <fullName evidence="1">SHSP domain-containing protein</fullName>
    </recommendedName>
</protein>
<dbReference type="CDD" id="cd06464">
    <property type="entry name" value="ACD_sHsps-like"/>
    <property type="match status" value="1"/>
</dbReference>
<reference evidence="2" key="1">
    <citation type="submission" date="2019-08" db="EMBL/GenBank/DDBJ databases">
        <authorList>
            <person name="Kucharzyk K."/>
            <person name="Murdoch R.W."/>
            <person name="Higgins S."/>
            <person name="Loffler F."/>
        </authorList>
    </citation>
    <scope>NUCLEOTIDE SEQUENCE</scope>
</reference>
<dbReference type="PROSITE" id="PS01031">
    <property type="entry name" value="SHSP"/>
    <property type="match status" value="1"/>
</dbReference>
<accession>A0A645DAY7</accession>
<dbReference type="Gene3D" id="2.60.40.790">
    <property type="match status" value="1"/>
</dbReference>
<dbReference type="SUPFAM" id="SSF49764">
    <property type="entry name" value="HSP20-like chaperones"/>
    <property type="match status" value="1"/>
</dbReference>
<feature type="domain" description="SHSP" evidence="1">
    <location>
        <begin position="14"/>
        <end position="114"/>
    </location>
</feature>
<proteinExistence type="predicted"/>
<gene>
    <name evidence="2" type="ORF">SDC9_133176</name>
</gene>
<evidence type="ECO:0000259" key="1">
    <source>
        <dbReference type="PROSITE" id="PS01031"/>
    </source>
</evidence>
<organism evidence="2">
    <name type="scientific">bioreactor metagenome</name>
    <dbReference type="NCBI Taxonomy" id="1076179"/>
    <lineage>
        <taxon>unclassified sequences</taxon>
        <taxon>metagenomes</taxon>
        <taxon>ecological metagenomes</taxon>
    </lineage>
</organism>
<comment type="caution">
    <text evidence="2">The sequence shown here is derived from an EMBL/GenBank/DDBJ whole genome shotgun (WGS) entry which is preliminary data.</text>
</comment>
<evidence type="ECO:0000313" key="2">
    <source>
        <dbReference type="EMBL" id="MPM86093.1"/>
    </source>
</evidence>
<name>A0A645DAY7_9ZZZZ</name>